<keyword evidence="2" id="KW-1185">Reference proteome</keyword>
<dbReference type="Proteomes" id="UP000321570">
    <property type="component" value="Unassembled WGS sequence"/>
</dbReference>
<protein>
    <submittedName>
        <fullName evidence="1">Uncharacterized protein</fullName>
    </submittedName>
</protein>
<name>A0A564Y1J4_HYMDI</name>
<organism evidence="1 2">
    <name type="scientific">Hymenolepis diminuta</name>
    <name type="common">Rat tapeworm</name>
    <dbReference type="NCBI Taxonomy" id="6216"/>
    <lineage>
        <taxon>Eukaryota</taxon>
        <taxon>Metazoa</taxon>
        <taxon>Spiralia</taxon>
        <taxon>Lophotrochozoa</taxon>
        <taxon>Platyhelminthes</taxon>
        <taxon>Cestoda</taxon>
        <taxon>Eucestoda</taxon>
        <taxon>Cyclophyllidea</taxon>
        <taxon>Hymenolepididae</taxon>
        <taxon>Hymenolepis</taxon>
    </lineage>
</organism>
<proteinExistence type="predicted"/>
<dbReference type="EMBL" id="CABIJS010000051">
    <property type="protein sequence ID" value="VUZ41152.1"/>
    <property type="molecule type" value="Genomic_DNA"/>
</dbReference>
<gene>
    <name evidence="1" type="ORF">WMSIL1_LOCUS2047</name>
</gene>
<sequence>MSNELEPVVNAVVAANTYPVFDTKNLKEGTKISCCEPTKAVQIGHPTEKSQTPASNMEDHKVPTFPSPRCWFPNPIASPKEADYEDR</sequence>
<evidence type="ECO:0000313" key="2">
    <source>
        <dbReference type="Proteomes" id="UP000321570"/>
    </source>
</evidence>
<reference evidence="1 2" key="1">
    <citation type="submission" date="2019-07" db="EMBL/GenBank/DDBJ databases">
        <authorList>
            <person name="Jastrzebski P J."/>
            <person name="Paukszto L."/>
            <person name="Jastrzebski P J."/>
        </authorList>
    </citation>
    <scope>NUCLEOTIDE SEQUENCE [LARGE SCALE GENOMIC DNA]</scope>
    <source>
        <strain evidence="1 2">WMS-il1</strain>
    </source>
</reference>
<dbReference type="AlphaFoldDB" id="A0A564Y1J4"/>
<accession>A0A564Y1J4</accession>
<evidence type="ECO:0000313" key="1">
    <source>
        <dbReference type="EMBL" id="VUZ41152.1"/>
    </source>
</evidence>